<evidence type="ECO:0000313" key="8">
    <source>
        <dbReference type="EMBL" id="GGL06834.1"/>
    </source>
</evidence>
<keyword evidence="3 7" id="KW-0812">Transmembrane</keyword>
<evidence type="ECO:0000256" key="7">
    <source>
        <dbReference type="SAM" id="Phobius"/>
    </source>
</evidence>
<feature type="transmembrane region" description="Helical" evidence="7">
    <location>
        <begin position="135"/>
        <end position="159"/>
    </location>
</feature>
<comment type="subcellular location">
    <subcellularLocation>
        <location evidence="1">Cell membrane</location>
        <topology evidence="1">Multi-pass membrane protein</topology>
    </subcellularLocation>
</comment>
<evidence type="ECO:0000313" key="9">
    <source>
        <dbReference type="Proteomes" id="UP000645217"/>
    </source>
</evidence>
<feature type="compositionally biased region" description="Low complexity" evidence="6">
    <location>
        <begin position="16"/>
        <end position="25"/>
    </location>
</feature>
<evidence type="ECO:0000256" key="2">
    <source>
        <dbReference type="ARBA" id="ARBA00022475"/>
    </source>
</evidence>
<feature type="compositionally biased region" description="Low complexity" evidence="6">
    <location>
        <begin position="519"/>
        <end position="540"/>
    </location>
</feature>
<organism evidence="8 9">
    <name type="scientific">Sphaerisporangium melleum</name>
    <dbReference type="NCBI Taxonomy" id="321316"/>
    <lineage>
        <taxon>Bacteria</taxon>
        <taxon>Bacillati</taxon>
        <taxon>Actinomycetota</taxon>
        <taxon>Actinomycetes</taxon>
        <taxon>Streptosporangiales</taxon>
        <taxon>Streptosporangiaceae</taxon>
        <taxon>Sphaerisporangium</taxon>
    </lineage>
</organism>
<feature type="transmembrane region" description="Helical" evidence="7">
    <location>
        <begin position="395"/>
        <end position="418"/>
    </location>
</feature>
<keyword evidence="2" id="KW-1003">Cell membrane</keyword>
<feature type="transmembrane region" description="Helical" evidence="7">
    <location>
        <begin position="372"/>
        <end position="389"/>
    </location>
</feature>
<feature type="region of interest" description="Disordered" evidence="6">
    <location>
        <begin position="1"/>
        <end position="25"/>
    </location>
</feature>
<dbReference type="Pfam" id="PF07690">
    <property type="entry name" value="MFS_1"/>
    <property type="match status" value="1"/>
</dbReference>
<dbReference type="CDD" id="cd06173">
    <property type="entry name" value="MFS_MefA_like"/>
    <property type="match status" value="1"/>
</dbReference>
<dbReference type="GO" id="GO:0022857">
    <property type="term" value="F:transmembrane transporter activity"/>
    <property type="evidence" value="ECO:0007669"/>
    <property type="project" value="InterPro"/>
</dbReference>
<feature type="region of interest" description="Disordered" evidence="6">
    <location>
        <begin position="58"/>
        <end position="85"/>
    </location>
</feature>
<sequence>MSEDLQETGAGDRPGPVTATATPTVTDTTAATGRAYGGADPVPAASTAHVAGAGRALRGAATGGGRARRAMGRGRGRHRRTGRVTATDDRPATFRDVFGVAEYRALFGAAVLSWVGDYFAKVAVAFLVFSNTGSVLLSAIGFAISYLPWVAGGPVLAALAERYPYRRVMIICDVARMVMVGLMALPATPLPVLLLLLLGASLLTPPFQAARSAMVAQLLTGDRYVVGLSFQNMAGQSAQVAGYALGGVVAAIDPHAALVINAATYAASTLLLWRGVRPRPLPVVHTERRSLLRETFDGLGFVFGHRVMRPTAMVVFSVVGIIIVPEGLAAAWAPSFGGGSQVTGLLMAAPPIGAVLGAVVTRMTGPERRLRLLRPLLLAAPLLLVPVLAAPPFAVAFALVLLAAAAVNTVLVPLNGLFVQMLPNAYRARAFGIMQGGIQLTHAVAVLVAGALAERLPVPLVIGAWAVCGLLLMAVSVTTWPSRQVIAEEVARAAELNRAPEPEAPAPMPARPPVPAQPAMPARQPVPAQQVLPVPAQHAASQPVTT</sequence>
<feature type="transmembrane region" description="Helical" evidence="7">
    <location>
        <begin position="339"/>
        <end position="360"/>
    </location>
</feature>
<feature type="region of interest" description="Disordered" evidence="6">
    <location>
        <begin position="497"/>
        <end position="546"/>
    </location>
</feature>
<feature type="transmembrane region" description="Helical" evidence="7">
    <location>
        <begin position="430"/>
        <end position="452"/>
    </location>
</feature>
<evidence type="ECO:0008006" key="10">
    <source>
        <dbReference type="Google" id="ProtNLM"/>
    </source>
</evidence>
<dbReference type="InterPro" id="IPR036259">
    <property type="entry name" value="MFS_trans_sf"/>
</dbReference>
<keyword evidence="9" id="KW-1185">Reference proteome</keyword>
<accession>A0A917RHM7</accession>
<dbReference type="PANTHER" id="PTHR23513:SF11">
    <property type="entry name" value="STAPHYLOFERRIN A TRANSPORTER"/>
    <property type="match status" value="1"/>
</dbReference>
<dbReference type="Proteomes" id="UP000645217">
    <property type="component" value="Unassembled WGS sequence"/>
</dbReference>
<evidence type="ECO:0000256" key="6">
    <source>
        <dbReference type="SAM" id="MobiDB-lite"/>
    </source>
</evidence>
<dbReference type="InterPro" id="IPR011701">
    <property type="entry name" value="MFS"/>
</dbReference>
<evidence type="ECO:0000256" key="3">
    <source>
        <dbReference type="ARBA" id="ARBA00022692"/>
    </source>
</evidence>
<dbReference type="AlphaFoldDB" id="A0A917RHM7"/>
<feature type="compositionally biased region" description="Pro residues" evidence="6">
    <location>
        <begin position="502"/>
        <end position="518"/>
    </location>
</feature>
<comment type="caution">
    <text evidence="8">The sequence shown here is derived from an EMBL/GenBank/DDBJ whole genome shotgun (WGS) entry which is preliminary data.</text>
</comment>
<evidence type="ECO:0000256" key="5">
    <source>
        <dbReference type="ARBA" id="ARBA00023136"/>
    </source>
</evidence>
<feature type="transmembrane region" description="Helical" evidence="7">
    <location>
        <begin position="313"/>
        <end position="333"/>
    </location>
</feature>
<protein>
    <recommendedName>
        <fullName evidence="10">MFS transporter</fullName>
    </recommendedName>
</protein>
<dbReference type="PANTHER" id="PTHR23513">
    <property type="entry name" value="INTEGRAL MEMBRANE EFFLUX PROTEIN-RELATED"/>
    <property type="match status" value="1"/>
</dbReference>
<reference evidence="8" key="1">
    <citation type="journal article" date="2014" name="Int. J. Syst. Evol. Microbiol.">
        <title>Complete genome sequence of Corynebacterium casei LMG S-19264T (=DSM 44701T), isolated from a smear-ripened cheese.</title>
        <authorList>
            <consortium name="US DOE Joint Genome Institute (JGI-PGF)"/>
            <person name="Walter F."/>
            <person name="Albersmeier A."/>
            <person name="Kalinowski J."/>
            <person name="Ruckert C."/>
        </authorList>
    </citation>
    <scope>NUCLEOTIDE SEQUENCE</scope>
    <source>
        <strain evidence="8">JCM 13064</strain>
    </source>
</reference>
<reference evidence="8" key="2">
    <citation type="submission" date="2020-09" db="EMBL/GenBank/DDBJ databases">
        <authorList>
            <person name="Sun Q."/>
            <person name="Ohkuma M."/>
        </authorList>
    </citation>
    <scope>NUCLEOTIDE SEQUENCE</scope>
    <source>
        <strain evidence="8">JCM 13064</strain>
    </source>
</reference>
<evidence type="ECO:0000256" key="1">
    <source>
        <dbReference type="ARBA" id="ARBA00004651"/>
    </source>
</evidence>
<feature type="transmembrane region" description="Helical" evidence="7">
    <location>
        <begin position="458"/>
        <end position="477"/>
    </location>
</feature>
<name>A0A917RHM7_9ACTN</name>
<feature type="transmembrane region" description="Helical" evidence="7">
    <location>
        <begin position="180"/>
        <end position="203"/>
    </location>
</feature>
<dbReference type="SUPFAM" id="SSF103473">
    <property type="entry name" value="MFS general substrate transporter"/>
    <property type="match status" value="1"/>
</dbReference>
<keyword evidence="5 7" id="KW-0472">Membrane</keyword>
<gene>
    <name evidence="8" type="ORF">GCM10007964_56450</name>
</gene>
<feature type="compositionally biased region" description="Basic residues" evidence="6">
    <location>
        <begin position="66"/>
        <end position="82"/>
    </location>
</feature>
<keyword evidence="4 7" id="KW-1133">Transmembrane helix</keyword>
<dbReference type="Gene3D" id="1.20.1250.20">
    <property type="entry name" value="MFS general substrate transporter like domains"/>
    <property type="match status" value="1"/>
</dbReference>
<feature type="transmembrane region" description="Helical" evidence="7">
    <location>
        <begin position="105"/>
        <end position="129"/>
    </location>
</feature>
<dbReference type="EMBL" id="BMNT01000035">
    <property type="protein sequence ID" value="GGL06834.1"/>
    <property type="molecule type" value="Genomic_DNA"/>
</dbReference>
<dbReference type="GO" id="GO:0005886">
    <property type="term" value="C:plasma membrane"/>
    <property type="evidence" value="ECO:0007669"/>
    <property type="project" value="UniProtKB-SubCell"/>
</dbReference>
<evidence type="ECO:0000256" key="4">
    <source>
        <dbReference type="ARBA" id="ARBA00022989"/>
    </source>
</evidence>
<proteinExistence type="predicted"/>